<evidence type="ECO:0000313" key="1">
    <source>
        <dbReference type="EMBL" id="QIF90863.1"/>
    </source>
</evidence>
<name>A0ABX6JNU5_9GAMM</name>
<dbReference type="GeneID" id="57331886"/>
<dbReference type="EMBL" id="CP047340">
    <property type="protein sequence ID" value="QIF90863.1"/>
    <property type="molecule type" value="Genomic_DNA"/>
</dbReference>
<gene>
    <name evidence="1" type="ORF">GTH23_12865</name>
</gene>
<organism evidence="1 2">
    <name type="scientific">Proteus terrae subsp. cibarius</name>
    <dbReference type="NCBI Taxonomy" id="626774"/>
    <lineage>
        <taxon>Bacteria</taxon>
        <taxon>Pseudomonadati</taxon>
        <taxon>Pseudomonadota</taxon>
        <taxon>Gammaproteobacteria</taxon>
        <taxon>Enterobacterales</taxon>
        <taxon>Morganellaceae</taxon>
        <taxon>Proteus</taxon>
    </lineage>
</organism>
<dbReference type="Proteomes" id="UP000501338">
    <property type="component" value="Chromosome"/>
</dbReference>
<evidence type="ECO:0000313" key="2">
    <source>
        <dbReference type="Proteomes" id="UP000501338"/>
    </source>
</evidence>
<dbReference type="RefSeq" id="WP_075674282.1">
    <property type="nucleotide sequence ID" value="NZ_CP045008.1"/>
</dbReference>
<keyword evidence="2" id="KW-1185">Reference proteome</keyword>
<proteinExistence type="predicted"/>
<accession>A0ABX6JNU5</accession>
<sequence>MNVTEISSKPNEFSSNINDKVNKKYVFLERIKSTVNTNSTFNIERMSNNSVQSADEKVKAVFNETANEISNKPFNPNLKLGDLNKLIDYLNDISNNIIVSSEDSNKVIKNQRLEKKENIEKLPDWITSSGKKELNTNQKLYFSTEKKRSFKNLLKPIISPFKFINRSLLPIRINYENLNINEGVDTFKFDNISSNKDAFIKFSNKLHQLNETFTENINEVISKKIKNRKKIDIAIKYHTLERMLVCKFVHEIKQLQDELKADLAKNKFQEGYFDLPNEIVNKLNTNINLNIDDLFSSKTIDDLKNLIKEKVNNQDKNVKIGTFIDNVFDEKNKLVMVENFKDDLNGAKEELSLNLTKELFKCLSKDDEFIGEKESISKIDNLIKMVNKDVYQRMGGVTDELINSLCKGFYENIKQNDHRDNLIIRLFRNSSNNINYKWAGDSIALLAFYGYFENKNYEYSNYISGGKAIEGGEGSSYEKNTKIENELRKISNRLGLNFNNLDESIEEIIRKLIANYSKPI</sequence>
<reference evidence="1 2" key="1">
    <citation type="submission" date="2020-01" db="EMBL/GenBank/DDBJ databases">
        <title>The genomic epidemiology of tigecycline resistance gene tet(X) variants in a swine farm in China.</title>
        <authorList>
            <person name="Peng K."/>
            <person name="Li R."/>
        </authorList>
    </citation>
    <scope>NUCLEOTIDE SEQUENCE [LARGE SCALE GENOMIC DNA]</scope>
    <source>
        <strain evidence="1 2">ZF1</strain>
    </source>
</reference>
<protein>
    <submittedName>
        <fullName evidence="1">Uncharacterized protein</fullName>
    </submittedName>
</protein>